<dbReference type="CDD" id="cd00531">
    <property type="entry name" value="NTF2_like"/>
    <property type="match status" value="1"/>
</dbReference>
<dbReference type="InterPro" id="IPR037401">
    <property type="entry name" value="SnoaL-like"/>
</dbReference>
<dbReference type="RefSeq" id="WP_126643860.1">
    <property type="nucleotide sequence ID" value="NZ_BIFH01000062.1"/>
</dbReference>
<dbReference type="InterPro" id="IPR032710">
    <property type="entry name" value="NTF2-like_dom_sf"/>
</dbReference>
<gene>
    <name evidence="2" type="ORF">EHYA_10149</name>
</gene>
<name>A0A401Z675_9ACTN</name>
<dbReference type="Gene3D" id="3.10.450.50">
    <property type="match status" value="1"/>
</dbReference>
<keyword evidence="3" id="KW-1185">Reference proteome</keyword>
<evidence type="ECO:0000259" key="1">
    <source>
        <dbReference type="Pfam" id="PF13577"/>
    </source>
</evidence>
<sequence>MHDDEADSPAAHTPSRLRDRSELRDVVQTYAHGADRRKPDLVASMFTPEGRLVIHRDPGSTEPPAVRAGRAEIARALESLDRYPVTTHLIANQLITFAPDGDRADGETYCTAHHIYESQGVRRDRVMSIRYLDTFVRTDEGWRIETRTLHCDWVEDRPLTA</sequence>
<dbReference type="SUPFAM" id="SSF54427">
    <property type="entry name" value="NTF2-like"/>
    <property type="match status" value="1"/>
</dbReference>
<dbReference type="Pfam" id="PF13577">
    <property type="entry name" value="SnoaL_4"/>
    <property type="match status" value="1"/>
</dbReference>
<dbReference type="AlphaFoldDB" id="A0A401Z675"/>
<dbReference type="Proteomes" id="UP000286931">
    <property type="component" value="Unassembled WGS sequence"/>
</dbReference>
<protein>
    <recommendedName>
        <fullName evidence="1">SnoaL-like domain-containing protein</fullName>
    </recommendedName>
</protein>
<proteinExistence type="predicted"/>
<organism evidence="2 3">
    <name type="scientific">Embleya hyalina</name>
    <dbReference type="NCBI Taxonomy" id="516124"/>
    <lineage>
        <taxon>Bacteria</taxon>
        <taxon>Bacillati</taxon>
        <taxon>Actinomycetota</taxon>
        <taxon>Actinomycetes</taxon>
        <taxon>Kitasatosporales</taxon>
        <taxon>Streptomycetaceae</taxon>
        <taxon>Embleya</taxon>
    </lineage>
</organism>
<evidence type="ECO:0000313" key="2">
    <source>
        <dbReference type="EMBL" id="GCE02372.1"/>
    </source>
</evidence>
<feature type="domain" description="SnoaL-like" evidence="1">
    <location>
        <begin position="16"/>
        <end position="148"/>
    </location>
</feature>
<comment type="caution">
    <text evidence="2">The sequence shown here is derived from an EMBL/GenBank/DDBJ whole genome shotgun (WGS) entry which is preliminary data.</text>
</comment>
<dbReference type="EMBL" id="BIFH01000062">
    <property type="protein sequence ID" value="GCE02372.1"/>
    <property type="molecule type" value="Genomic_DNA"/>
</dbReference>
<evidence type="ECO:0000313" key="3">
    <source>
        <dbReference type="Proteomes" id="UP000286931"/>
    </source>
</evidence>
<reference evidence="2 3" key="1">
    <citation type="submission" date="2018-12" db="EMBL/GenBank/DDBJ databases">
        <title>Draft genome sequence of Embleya hyalina NBRC 13850T.</title>
        <authorList>
            <person name="Komaki H."/>
            <person name="Hosoyama A."/>
            <person name="Kimura A."/>
            <person name="Ichikawa N."/>
            <person name="Tamura T."/>
        </authorList>
    </citation>
    <scope>NUCLEOTIDE SEQUENCE [LARGE SCALE GENOMIC DNA]</scope>
    <source>
        <strain evidence="2 3">NBRC 13850</strain>
    </source>
</reference>
<accession>A0A401Z675</accession>
<dbReference type="OrthoDB" id="1492465at2"/>